<sequence length="303" mass="33023">MAAGNYRPSLSSNGTVLRCAFEDSNSSLSEHGLVDERELLVIRAVISEARDGVLNQGLAAITCSVIHVPDWSTISIQRVTSPSSSQDVLTVGRDGSTTWYDESMRMRAVPEFRRSDLESVVTLWLSSSRCGDQGTYTCVVEGSGVRRRSHTKLRVFAPPAHPSLSLPSLILQDSKAQLDISCDVTNLGRPRATMTLERKLPHETGFTSLTFDDVTRVENGACMTSARGIYKTLVSRDLNGTIYRCVVRPAPGSGHLFEPTWAEETLSLIPGDICESRGATLLPHPSQCRHFLQCSPGSAAMLL</sequence>
<evidence type="ECO:0000313" key="2">
    <source>
        <dbReference type="RefSeq" id="XP_035825906.1"/>
    </source>
</evidence>
<proteinExistence type="predicted"/>
<dbReference type="InterPro" id="IPR036179">
    <property type="entry name" value="Ig-like_dom_sf"/>
</dbReference>
<reference evidence="2" key="1">
    <citation type="submission" date="2025-08" db="UniProtKB">
        <authorList>
            <consortium name="RefSeq"/>
        </authorList>
    </citation>
    <scope>IDENTIFICATION</scope>
</reference>
<protein>
    <submittedName>
        <fullName evidence="2">Uncharacterized protein LOC118477765</fullName>
    </submittedName>
</protein>
<gene>
    <name evidence="2" type="primary">LOC118477765</name>
</gene>
<dbReference type="SUPFAM" id="SSF48726">
    <property type="entry name" value="Immunoglobulin"/>
    <property type="match status" value="1"/>
</dbReference>
<dbReference type="CDD" id="cd00096">
    <property type="entry name" value="Ig"/>
    <property type="match status" value="1"/>
</dbReference>
<dbReference type="Proteomes" id="UP000694888">
    <property type="component" value="Unplaced"/>
</dbReference>
<dbReference type="Gene3D" id="2.60.40.10">
    <property type="entry name" value="Immunoglobulins"/>
    <property type="match status" value="1"/>
</dbReference>
<accession>A0ABM1VU14</accession>
<dbReference type="GeneID" id="118477765"/>
<organism evidence="1 2">
    <name type="scientific">Aplysia californica</name>
    <name type="common">California sea hare</name>
    <dbReference type="NCBI Taxonomy" id="6500"/>
    <lineage>
        <taxon>Eukaryota</taxon>
        <taxon>Metazoa</taxon>
        <taxon>Spiralia</taxon>
        <taxon>Lophotrochozoa</taxon>
        <taxon>Mollusca</taxon>
        <taxon>Gastropoda</taxon>
        <taxon>Heterobranchia</taxon>
        <taxon>Euthyneura</taxon>
        <taxon>Tectipleura</taxon>
        <taxon>Aplysiida</taxon>
        <taxon>Aplysioidea</taxon>
        <taxon>Aplysiidae</taxon>
        <taxon>Aplysia</taxon>
    </lineage>
</organism>
<keyword evidence="1" id="KW-1185">Reference proteome</keyword>
<name>A0ABM1VU14_APLCA</name>
<feature type="non-terminal residue" evidence="2">
    <location>
        <position position="303"/>
    </location>
</feature>
<dbReference type="RefSeq" id="XP_035825906.1">
    <property type="nucleotide sequence ID" value="XM_035970013.1"/>
</dbReference>
<dbReference type="InterPro" id="IPR013783">
    <property type="entry name" value="Ig-like_fold"/>
</dbReference>
<evidence type="ECO:0000313" key="1">
    <source>
        <dbReference type="Proteomes" id="UP000694888"/>
    </source>
</evidence>